<evidence type="ECO:0000256" key="1">
    <source>
        <dbReference type="ARBA" id="ARBA00022801"/>
    </source>
</evidence>
<name>A0AAV4QWU4_9ARAC</name>
<evidence type="ECO:0000313" key="4">
    <source>
        <dbReference type="Proteomes" id="UP001054837"/>
    </source>
</evidence>
<dbReference type="InterPro" id="IPR021109">
    <property type="entry name" value="Peptidase_aspartic_dom_sf"/>
</dbReference>
<dbReference type="EMBL" id="BPLQ01005066">
    <property type="protein sequence ID" value="GIY12551.1"/>
    <property type="molecule type" value="Genomic_DNA"/>
</dbReference>
<gene>
    <name evidence="3" type="primary">pol_1817</name>
    <name evidence="3" type="ORF">CDAR_112031</name>
</gene>
<evidence type="ECO:0000313" key="3">
    <source>
        <dbReference type="EMBL" id="GIY12551.1"/>
    </source>
</evidence>
<organism evidence="3 4">
    <name type="scientific">Caerostris darwini</name>
    <dbReference type="NCBI Taxonomy" id="1538125"/>
    <lineage>
        <taxon>Eukaryota</taxon>
        <taxon>Metazoa</taxon>
        <taxon>Ecdysozoa</taxon>
        <taxon>Arthropoda</taxon>
        <taxon>Chelicerata</taxon>
        <taxon>Arachnida</taxon>
        <taxon>Araneae</taxon>
        <taxon>Araneomorphae</taxon>
        <taxon>Entelegynae</taxon>
        <taxon>Araneoidea</taxon>
        <taxon>Araneidae</taxon>
        <taxon>Caerostris</taxon>
    </lineage>
</organism>
<proteinExistence type="predicted"/>
<protein>
    <submittedName>
        <fullName evidence="3">Retrovirus-related Pol polyprotein from transposon 297</fullName>
    </submittedName>
</protein>
<dbReference type="InterPro" id="IPR001995">
    <property type="entry name" value="Peptidase_A2_cat"/>
</dbReference>
<dbReference type="GO" id="GO:0006508">
    <property type="term" value="P:proteolysis"/>
    <property type="evidence" value="ECO:0007669"/>
    <property type="project" value="InterPro"/>
</dbReference>
<dbReference type="GO" id="GO:0004190">
    <property type="term" value="F:aspartic-type endopeptidase activity"/>
    <property type="evidence" value="ECO:0007669"/>
    <property type="project" value="InterPro"/>
</dbReference>
<comment type="caution">
    <text evidence="3">The sequence shown here is derived from an EMBL/GenBank/DDBJ whole genome shotgun (WGS) entry which is preliminary data.</text>
</comment>
<dbReference type="SUPFAM" id="SSF50630">
    <property type="entry name" value="Acid proteases"/>
    <property type="match status" value="1"/>
</dbReference>
<sequence length="180" mass="19678">MIQRLYLTDKTPSSRYLIDTGADVSVVSESAHKTSGQTAQMQLFAANGTAIPTYGKCLLKLDLGLRREFNWLFVIAAVSQPIIGADFFGLLVDIKNGILIDPLTKLQTKGTLYAGNFSSVKTIIENSKLHQLLSEFPTLIGPNTTPNKIVHGVEHWIQTNGSPVFSKPRRLPAGKQKAAK</sequence>
<dbReference type="AlphaFoldDB" id="A0AAV4QWU4"/>
<keyword evidence="4" id="KW-1185">Reference proteome</keyword>
<dbReference type="FunFam" id="2.40.70.10:FF:000130">
    <property type="entry name" value="Retrovirus-related Pol polyprotein from transposon opus-like Protein"/>
    <property type="match status" value="1"/>
</dbReference>
<feature type="domain" description="Peptidase A2" evidence="2">
    <location>
        <begin position="14"/>
        <end position="29"/>
    </location>
</feature>
<dbReference type="Gene3D" id="2.40.70.10">
    <property type="entry name" value="Acid Proteases"/>
    <property type="match status" value="1"/>
</dbReference>
<dbReference type="Proteomes" id="UP001054837">
    <property type="component" value="Unassembled WGS sequence"/>
</dbReference>
<accession>A0AAV4QWU4</accession>
<keyword evidence="1" id="KW-0378">Hydrolase</keyword>
<dbReference type="PROSITE" id="PS50175">
    <property type="entry name" value="ASP_PROT_RETROV"/>
    <property type="match status" value="1"/>
</dbReference>
<reference evidence="3 4" key="1">
    <citation type="submission" date="2021-06" db="EMBL/GenBank/DDBJ databases">
        <title>Caerostris darwini draft genome.</title>
        <authorList>
            <person name="Kono N."/>
            <person name="Arakawa K."/>
        </authorList>
    </citation>
    <scope>NUCLEOTIDE SEQUENCE [LARGE SCALE GENOMIC DNA]</scope>
</reference>
<evidence type="ECO:0000259" key="2">
    <source>
        <dbReference type="PROSITE" id="PS50175"/>
    </source>
</evidence>